<accession>A0A6B8RIP3</accession>
<dbReference type="PANTHER" id="PTHR30146">
    <property type="entry name" value="LACI-RELATED TRANSCRIPTIONAL REPRESSOR"/>
    <property type="match status" value="1"/>
</dbReference>
<gene>
    <name evidence="5" type="ORF">EHS13_11385</name>
</gene>
<keyword evidence="3" id="KW-0804">Transcription</keyword>
<evidence type="ECO:0000256" key="3">
    <source>
        <dbReference type="ARBA" id="ARBA00023163"/>
    </source>
</evidence>
<dbReference type="InterPro" id="IPR028082">
    <property type="entry name" value="Peripla_BP_I"/>
</dbReference>
<organism evidence="5 6">
    <name type="scientific">Paenibacillus psychroresistens</name>
    <dbReference type="NCBI Taxonomy" id="1778678"/>
    <lineage>
        <taxon>Bacteria</taxon>
        <taxon>Bacillati</taxon>
        <taxon>Bacillota</taxon>
        <taxon>Bacilli</taxon>
        <taxon>Bacillales</taxon>
        <taxon>Paenibacillaceae</taxon>
        <taxon>Paenibacillus</taxon>
    </lineage>
</organism>
<dbReference type="InterPro" id="IPR010982">
    <property type="entry name" value="Lambda_DNA-bd_dom_sf"/>
</dbReference>
<protein>
    <submittedName>
        <fullName evidence="5">LacI family transcriptional regulator</fullName>
    </submittedName>
</protein>
<dbReference type="Proteomes" id="UP000426246">
    <property type="component" value="Chromosome"/>
</dbReference>
<dbReference type="SUPFAM" id="SSF53822">
    <property type="entry name" value="Periplasmic binding protein-like I"/>
    <property type="match status" value="1"/>
</dbReference>
<dbReference type="CDD" id="cd06267">
    <property type="entry name" value="PBP1_LacI_sugar_binding-like"/>
    <property type="match status" value="1"/>
</dbReference>
<dbReference type="CDD" id="cd01392">
    <property type="entry name" value="HTH_LacI"/>
    <property type="match status" value="1"/>
</dbReference>
<sequence length="335" mass="37824">MEVKKIKLKDVALRTGFTINTVSRALKNKEEISLSTRKVIQETAKLMGYFVNTIASSLRSGFTKSIAVIIGDISNPHFGITVKEIEVLARKRGYTIFIITTEEDDHLEEKAIQSAISQNVDGIIICPTQRGIENIHFLQKTGIPFVLLGRRFEEEHDIDYVVCDDVNGGYIAIKHLLDIGRKKILFLNGPSYISSARDRLQGYKLALQEAGASFDPALIREIGVTAGESRNEIKKLLQDGIEFDGIFAFSDMMAWEAIYMLNLKGFSVPKDFSVVGFDNIQSRFYFPMLLTTVSNSKTTMSRRTIDILLRKIKDPLIKNKFCEVLETRLIIREST</sequence>
<dbReference type="RefSeq" id="WP_155700479.1">
    <property type="nucleotide sequence ID" value="NZ_CP034235.1"/>
</dbReference>
<dbReference type="OrthoDB" id="9796186at2"/>
<dbReference type="Pfam" id="PF00532">
    <property type="entry name" value="Peripla_BP_1"/>
    <property type="match status" value="1"/>
</dbReference>
<name>A0A6B8RIP3_9BACL</name>
<dbReference type="Gene3D" id="1.10.260.40">
    <property type="entry name" value="lambda repressor-like DNA-binding domains"/>
    <property type="match status" value="1"/>
</dbReference>
<keyword evidence="1" id="KW-0805">Transcription regulation</keyword>
<dbReference type="Pfam" id="PF00356">
    <property type="entry name" value="LacI"/>
    <property type="match status" value="1"/>
</dbReference>
<feature type="domain" description="HTH lacI-type" evidence="4">
    <location>
        <begin position="6"/>
        <end position="60"/>
    </location>
</feature>
<dbReference type="InterPro" id="IPR000843">
    <property type="entry name" value="HTH_LacI"/>
</dbReference>
<dbReference type="SMART" id="SM00354">
    <property type="entry name" value="HTH_LACI"/>
    <property type="match status" value="1"/>
</dbReference>
<dbReference type="AlphaFoldDB" id="A0A6B8RIP3"/>
<dbReference type="GO" id="GO:0000976">
    <property type="term" value="F:transcription cis-regulatory region binding"/>
    <property type="evidence" value="ECO:0007669"/>
    <property type="project" value="TreeGrafter"/>
</dbReference>
<dbReference type="SUPFAM" id="SSF47413">
    <property type="entry name" value="lambda repressor-like DNA-binding domains"/>
    <property type="match status" value="1"/>
</dbReference>
<proteinExistence type="predicted"/>
<evidence type="ECO:0000256" key="2">
    <source>
        <dbReference type="ARBA" id="ARBA00023125"/>
    </source>
</evidence>
<dbReference type="KEGG" id="ppsc:EHS13_11385"/>
<evidence type="ECO:0000259" key="4">
    <source>
        <dbReference type="PROSITE" id="PS50932"/>
    </source>
</evidence>
<evidence type="ECO:0000256" key="1">
    <source>
        <dbReference type="ARBA" id="ARBA00023015"/>
    </source>
</evidence>
<dbReference type="Gene3D" id="3.40.50.2300">
    <property type="match status" value="2"/>
</dbReference>
<keyword evidence="6" id="KW-1185">Reference proteome</keyword>
<dbReference type="InterPro" id="IPR001761">
    <property type="entry name" value="Peripla_BP/Lac1_sug-bd_dom"/>
</dbReference>
<dbReference type="EMBL" id="CP034235">
    <property type="protein sequence ID" value="QGQ95442.1"/>
    <property type="molecule type" value="Genomic_DNA"/>
</dbReference>
<dbReference type="PROSITE" id="PS50932">
    <property type="entry name" value="HTH_LACI_2"/>
    <property type="match status" value="1"/>
</dbReference>
<keyword evidence="2" id="KW-0238">DNA-binding</keyword>
<reference evidence="6" key="1">
    <citation type="submission" date="2018-11" db="EMBL/GenBank/DDBJ databases">
        <title>Complete genome sequence of Paenibacillus sp. ML311-T8.</title>
        <authorList>
            <person name="Nam Y.-D."/>
            <person name="Kang J."/>
            <person name="Chung W.-H."/>
            <person name="Park Y.S."/>
        </authorList>
    </citation>
    <scope>NUCLEOTIDE SEQUENCE [LARGE SCALE GENOMIC DNA]</scope>
    <source>
        <strain evidence="6">ML311-T8</strain>
    </source>
</reference>
<evidence type="ECO:0000313" key="6">
    <source>
        <dbReference type="Proteomes" id="UP000426246"/>
    </source>
</evidence>
<dbReference type="GO" id="GO:0003700">
    <property type="term" value="F:DNA-binding transcription factor activity"/>
    <property type="evidence" value="ECO:0007669"/>
    <property type="project" value="TreeGrafter"/>
</dbReference>
<dbReference type="PANTHER" id="PTHR30146:SF154">
    <property type="entry name" value="TRANSCRIPTION REGULATOR, MEMBER OF GALR FAMILY"/>
    <property type="match status" value="1"/>
</dbReference>
<evidence type="ECO:0000313" key="5">
    <source>
        <dbReference type="EMBL" id="QGQ95442.1"/>
    </source>
</evidence>